<sequence length="105" mass="11235">MRVDHGGDAVELDPDDERRLAELEARTSAEDPWFALGLRAGEPCPPAEYRRHRKHRLRLLLALATSALAITAFLAGSPCGGMIAALGAVLALVTIRDGFFSPPSA</sequence>
<keyword evidence="3" id="KW-1185">Reference proteome</keyword>
<dbReference type="Proteomes" id="UP000601223">
    <property type="component" value="Unassembled WGS sequence"/>
</dbReference>
<keyword evidence="1" id="KW-0472">Membrane</keyword>
<dbReference type="Pfam" id="PF11239">
    <property type="entry name" value="DUF3040"/>
    <property type="match status" value="1"/>
</dbReference>
<name>A0A8J3NIQ7_9ACTN</name>
<evidence type="ECO:0000313" key="2">
    <source>
        <dbReference type="EMBL" id="GIF80666.1"/>
    </source>
</evidence>
<feature type="transmembrane region" description="Helical" evidence="1">
    <location>
        <begin position="57"/>
        <end position="75"/>
    </location>
</feature>
<organism evidence="2 3">
    <name type="scientific">Catellatospora bangladeshensis</name>
    <dbReference type="NCBI Taxonomy" id="310355"/>
    <lineage>
        <taxon>Bacteria</taxon>
        <taxon>Bacillati</taxon>
        <taxon>Actinomycetota</taxon>
        <taxon>Actinomycetes</taxon>
        <taxon>Micromonosporales</taxon>
        <taxon>Micromonosporaceae</taxon>
        <taxon>Catellatospora</taxon>
    </lineage>
</organism>
<gene>
    <name evidence="2" type="ORF">Cba03nite_20150</name>
</gene>
<dbReference type="RefSeq" id="WP_203744496.1">
    <property type="nucleotide sequence ID" value="NZ_BONF01000010.1"/>
</dbReference>
<comment type="caution">
    <text evidence="2">The sequence shown here is derived from an EMBL/GenBank/DDBJ whole genome shotgun (WGS) entry which is preliminary data.</text>
</comment>
<dbReference type="InterPro" id="IPR021401">
    <property type="entry name" value="DUF3040"/>
</dbReference>
<proteinExistence type="predicted"/>
<dbReference type="AlphaFoldDB" id="A0A8J3NIQ7"/>
<reference evidence="2 3" key="1">
    <citation type="submission" date="2021-01" db="EMBL/GenBank/DDBJ databases">
        <title>Whole genome shotgun sequence of Catellatospora bangladeshensis NBRC 107357.</title>
        <authorList>
            <person name="Komaki H."/>
            <person name="Tamura T."/>
        </authorList>
    </citation>
    <scope>NUCLEOTIDE SEQUENCE [LARGE SCALE GENOMIC DNA]</scope>
    <source>
        <strain evidence="2 3">NBRC 107357</strain>
    </source>
</reference>
<evidence type="ECO:0008006" key="4">
    <source>
        <dbReference type="Google" id="ProtNLM"/>
    </source>
</evidence>
<keyword evidence="1" id="KW-0812">Transmembrane</keyword>
<evidence type="ECO:0000313" key="3">
    <source>
        <dbReference type="Proteomes" id="UP000601223"/>
    </source>
</evidence>
<accession>A0A8J3NIQ7</accession>
<dbReference type="EMBL" id="BONF01000010">
    <property type="protein sequence ID" value="GIF80666.1"/>
    <property type="molecule type" value="Genomic_DNA"/>
</dbReference>
<keyword evidence="1" id="KW-1133">Transmembrane helix</keyword>
<evidence type="ECO:0000256" key="1">
    <source>
        <dbReference type="SAM" id="Phobius"/>
    </source>
</evidence>
<protein>
    <recommendedName>
        <fullName evidence="4">DUF3040 domain-containing protein</fullName>
    </recommendedName>
</protein>